<proteinExistence type="predicted"/>
<dbReference type="Pfam" id="PF06167">
    <property type="entry name" value="Peptidase_M90"/>
    <property type="match status" value="1"/>
</dbReference>
<evidence type="ECO:0000313" key="2">
    <source>
        <dbReference type="Proteomes" id="UP000192277"/>
    </source>
</evidence>
<dbReference type="SUPFAM" id="SSF55486">
    <property type="entry name" value="Metalloproteases ('zincins'), catalytic domain"/>
    <property type="match status" value="1"/>
</dbReference>
<accession>A0ABX3P0V2</accession>
<dbReference type="InterPro" id="IPR010384">
    <property type="entry name" value="MtfA_fam"/>
</dbReference>
<dbReference type="PANTHER" id="PTHR30164:SF2">
    <property type="entry name" value="PROTEIN MTFA"/>
    <property type="match status" value="1"/>
</dbReference>
<dbReference type="RefSeq" id="WP_014219448.1">
    <property type="nucleotide sequence ID" value="NZ_LWBO01000007.1"/>
</dbReference>
<dbReference type="EMBL" id="LWBO01000007">
    <property type="protein sequence ID" value="OQP50129.1"/>
    <property type="molecule type" value="Genomic_DNA"/>
</dbReference>
<dbReference type="CDD" id="cd20169">
    <property type="entry name" value="Peptidase_M90_mtfA"/>
    <property type="match status" value="1"/>
</dbReference>
<dbReference type="Gene3D" id="1.10.472.150">
    <property type="entry name" value="Glucose-regulated metallo-peptidase M90, N-terminal domain"/>
    <property type="match status" value="1"/>
</dbReference>
<dbReference type="PANTHER" id="PTHR30164">
    <property type="entry name" value="MTFA PEPTIDASE"/>
    <property type="match status" value="1"/>
</dbReference>
<gene>
    <name evidence="1" type="ORF">A4D02_27225</name>
</gene>
<organism evidence="1 2">
    <name type="scientific">Niastella koreensis</name>
    <dbReference type="NCBI Taxonomy" id="354356"/>
    <lineage>
        <taxon>Bacteria</taxon>
        <taxon>Pseudomonadati</taxon>
        <taxon>Bacteroidota</taxon>
        <taxon>Chitinophagia</taxon>
        <taxon>Chitinophagales</taxon>
        <taxon>Chitinophagaceae</taxon>
        <taxon>Niastella</taxon>
    </lineage>
</organism>
<evidence type="ECO:0000313" key="1">
    <source>
        <dbReference type="EMBL" id="OQP50129.1"/>
    </source>
</evidence>
<keyword evidence="2" id="KW-1185">Reference proteome</keyword>
<reference evidence="1 2" key="1">
    <citation type="submission" date="2016-04" db="EMBL/GenBank/DDBJ databases">
        <authorList>
            <person name="Chen L."/>
            <person name="Zhuang W."/>
            <person name="Wang G."/>
        </authorList>
    </citation>
    <scope>NUCLEOTIDE SEQUENCE [LARGE SCALE GENOMIC DNA]</scope>
    <source>
        <strain evidence="2">GR20</strain>
    </source>
</reference>
<protein>
    <submittedName>
        <fullName evidence="1">Peptidase</fullName>
    </submittedName>
</protein>
<dbReference type="InterPro" id="IPR024079">
    <property type="entry name" value="MetalloPept_cat_dom_sf"/>
</dbReference>
<dbReference type="Gene3D" id="3.40.390.10">
    <property type="entry name" value="Collagenase (Catalytic Domain)"/>
    <property type="match status" value="1"/>
</dbReference>
<comment type="caution">
    <text evidence="1">The sequence shown here is derived from an EMBL/GenBank/DDBJ whole genome shotgun (WGS) entry which is preliminary data.</text>
</comment>
<dbReference type="InterPro" id="IPR042252">
    <property type="entry name" value="MtfA_N"/>
</dbReference>
<sequence>MTQIVVLIIIALILVGVALYKRPVKKAALPADYKKLLLEHVAFYRNLDDKKKISFEEKIKEFLGYIRITGVDTTVNDLDRLLVASSGVIPIFGFPEWKYYNLREVLLYPDSFNETSFLSKSEDRHVLGMVGDGPMQRVMILSKPALHHGFANVSGKENTGIHEFVHLLDKEDGAVDGLPEALLKRQFTVPWLHLIAKNIAAIKAGESDINVYGSKNEAEFFAVAAEYFFESPEGFKQNHPELYELMTHVFQQSPAQQDTE</sequence>
<name>A0ABX3P0V2_9BACT</name>
<dbReference type="Proteomes" id="UP000192277">
    <property type="component" value="Unassembled WGS sequence"/>
</dbReference>